<feature type="region of interest" description="Disordered" evidence="1">
    <location>
        <begin position="1"/>
        <end position="42"/>
    </location>
</feature>
<reference evidence="2 3" key="1">
    <citation type="submission" date="2018-10" db="EMBL/GenBank/DDBJ databases">
        <title>Comparative analysis of microorganisms from saline springs in Andes Mountain Range, Colombia.</title>
        <authorList>
            <person name="Rubin E."/>
        </authorList>
    </citation>
    <scope>NUCLEOTIDE SEQUENCE [LARGE SCALE GENOMIC DNA]</scope>
    <source>
        <strain evidence="2 3">USBA GBX 843</strain>
    </source>
</reference>
<feature type="compositionally biased region" description="Basic and acidic residues" evidence="1">
    <location>
        <begin position="12"/>
        <end position="25"/>
    </location>
</feature>
<evidence type="ECO:0000313" key="2">
    <source>
        <dbReference type="EMBL" id="RLK53152.1"/>
    </source>
</evidence>
<name>A0A498CBY7_9GAMM</name>
<gene>
    <name evidence="2" type="ORF">BCL79_2443</name>
</gene>
<organism evidence="2 3">
    <name type="scientific">Stenotrophomonas rhizophila</name>
    <dbReference type="NCBI Taxonomy" id="216778"/>
    <lineage>
        <taxon>Bacteria</taxon>
        <taxon>Pseudomonadati</taxon>
        <taxon>Pseudomonadota</taxon>
        <taxon>Gammaproteobacteria</taxon>
        <taxon>Lysobacterales</taxon>
        <taxon>Lysobacteraceae</taxon>
        <taxon>Stenotrophomonas</taxon>
    </lineage>
</organism>
<dbReference type="AlphaFoldDB" id="A0A498CBY7"/>
<dbReference type="Proteomes" id="UP000274786">
    <property type="component" value="Unassembled WGS sequence"/>
</dbReference>
<dbReference type="EMBL" id="RCDC01000005">
    <property type="protein sequence ID" value="RLK53152.1"/>
    <property type="molecule type" value="Genomic_DNA"/>
</dbReference>
<evidence type="ECO:0000256" key="1">
    <source>
        <dbReference type="SAM" id="MobiDB-lite"/>
    </source>
</evidence>
<evidence type="ECO:0000313" key="3">
    <source>
        <dbReference type="Proteomes" id="UP000274786"/>
    </source>
</evidence>
<protein>
    <submittedName>
        <fullName evidence="2">Uncharacterized protein</fullName>
    </submittedName>
</protein>
<sequence length="228" mass="24652">MHVGSGGVSARVYREREGPRSDRQAPRQMSPGRRLTATSSSLILPRSLPAATGLGSRRAGVTPGIAVKRQWSLYVGRDALVGEIKEEVAAAGRRRGTFAGKGIAAQRSTHLRPRLKGSERFRLATRTEGEPFCPQKRPGFPGLSVRINVSWLAEAGGRTGVQQLAGEGWLACGTRCRTQCAAVPFASILLVWYSARPMRLIRPSCCSSHQAWSSSVSFNCTSSMSRLT</sequence>
<comment type="caution">
    <text evidence="2">The sequence shown here is derived from an EMBL/GenBank/DDBJ whole genome shotgun (WGS) entry which is preliminary data.</text>
</comment>
<proteinExistence type="predicted"/>
<accession>A0A498CBY7</accession>